<keyword evidence="3" id="KW-1185">Reference proteome</keyword>
<dbReference type="PROSITE" id="PS50181">
    <property type="entry name" value="FBOX"/>
    <property type="match status" value="1"/>
</dbReference>
<organism evidence="2 3">
    <name type="scientific">Nezara viridula</name>
    <name type="common">Southern green stink bug</name>
    <name type="synonym">Cimex viridulus</name>
    <dbReference type="NCBI Taxonomy" id="85310"/>
    <lineage>
        <taxon>Eukaryota</taxon>
        <taxon>Metazoa</taxon>
        <taxon>Ecdysozoa</taxon>
        <taxon>Arthropoda</taxon>
        <taxon>Hexapoda</taxon>
        <taxon>Insecta</taxon>
        <taxon>Pterygota</taxon>
        <taxon>Neoptera</taxon>
        <taxon>Paraneoptera</taxon>
        <taxon>Hemiptera</taxon>
        <taxon>Heteroptera</taxon>
        <taxon>Panheteroptera</taxon>
        <taxon>Pentatomomorpha</taxon>
        <taxon>Pentatomoidea</taxon>
        <taxon>Pentatomidae</taxon>
        <taxon>Pentatominae</taxon>
        <taxon>Nezara</taxon>
    </lineage>
</organism>
<dbReference type="InterPro" id="IPR001810">
    <property type="entry name" value="F-box_dom"/>
</dbReference>
<dbReference type="EMBL" id="OV725082">
    <property type="protein sequence ID" value="CAH1405961.1"/>
    <property type="molecule type" value="Genomic_DNA"/>
</dbReference>
<dbReference type="AlphaFoldDB" id="A0A9P0HPS1"/>
<proteinExistence type="predicted"/>
<accession>A0A9P0HPS1</accession>
<evidence type="ECO:0000259" key="1">
    <source>
        <dbReference type="PROSITE" id="PS50181"/>
    </source>
</evidence>
<gene>
    <name evidence="2" type="ORF">NEZAVI_LOCUS14013</name>
</gene>
<dbReference type="Proteomes" id="UP001152798">
    <property type="component" value="Chromosome 6"/>
</dbReference>
<dbReference type="OrthoDB" id="6587946at2759"/>
<feature type="domain" description="F-box" evidence="1">
    <location>
        <begin position="5"/>
        <end position="54"/>
    </location>
</feature>
<evidence type="ECO:0000313" key="2">
    <source>
        <dbReference type="EMBL" id="CAH1405961.1"/>
    </source>
</evidence>
<reference evidence="2" key="1">
    <citation type="submission" date="2022-01" db="EMBL/GenBank/DDBJ databases">
        <authorList>
            <person name="King R."/>
        </authorList>
    </citation>
    <scope>NUCLEOTIDE SEQUENCE</scope>
</reference>
<evidence type="ECO:0000313" key="3">
    <source>
        <dbReference type="Proteomes" id="UP001152798"/>
    </source>
</evidence>
<name>A0A9P0HPS1_NEZVI</name>
<sequence>MLSNIVDLSELPLEILEKIVSELTPEEICAKIRHISHRFEEVAYNVMKAAFRAVEPLIESQLENAKKKLQELTVTTNTFQNEMSLVTKFTFLQVMHSEYKILSTIIMESESVTYSTIMFKIVKNIDEFYYLMQCLKSNRWDWSSDNVADVMDKLRSLNSDIYDEFFWKNWDIQKNPFGPLLIKILGCSISSKFEIAVSHASKPKFRDVKCHLSGQYEIPDLSNTLVSPPNGSQNSYHCTRMLAAYVCDSIRWGNLFHTLRLKWLCMVRALALSRRQSSGWLLVDPEDPYLNPVPKVVQEKEIILSNSEKKTCRIIERTGEDTTNVPLWLGMRYDFQLWCPIKNAPKEMFKDGEHEEMLELSEAKSPAPRPYLFKLEFRVYVTAISSLSQGAIETTIWIEETPENIAYTQSRQLVI</sequence>
<protein>
    <recommendedName>
        <fullName evidence="1">F-box domain-containing protein</fullName>
    </recommendedName>
</protein>